<sequence length="330" mass="37482">MAEQEYQLSLTEIEHFLEHGWIKLSNCFSREQAAELQETLWIRLGMDPNDVSTWHTERTNMPWFNSFSVATLAPKAWGGICSLLGGSSRVNPEASTWKDSFIVNLGTPSKRNKVVKPQELRGWHIDGDFFVHYLDSPEQGLLVIPLWTDISPGGGGTMICPKAIGVVAKHLYEHPEGVSPRMTPRAQNPTFKQEETGLRWFNEIAMSMADSDFIEATGVIGDVYLMHPLMLHSASNNQLRQVRVITNPPVSIKQPFVFDREDGDYSVVERKTMRVLGKERLEGWKITSERQGIVPERVRIQQEMKRKEEERLRALKSGGEVKQEEVAPVV</sequence>
<evidence type="ECO:0000313" key="2">
    <source>
        <dbReference type="Proteomes" id="UP000799755"/>
    </source>
</evidence>
<proteinExistence type="predicted"/>
<dbReference type="Proteomes" id="UP000799755">
    <property type="component" value="Unassembled WGS sequence"/>
</dbReference>
<organism evidence="1 2">
    <name type="scientific">Lindgomyces ingoldianus</name>
    <dbReference type="NCBI Taxonomy" id="673940"/>
    <lineage>
        <taxon>Eukaryota</taxon>
        <taxon>Fungi</taxon>
        <taxon>Dikarya</taxon>
        <taxon>Ascomycota</taxon>
        <taxon>Pezizomycotina</taxon>
        <taxon>Dothideomycetes</taxon>
        <taxon>Pleosporomycetidae</taxon>
        <taxon>Pleosporales</taxon>
        <taxon>Lindgomycetaceae</taxon>
        <taxon>Lindgomyces</taxon>
    </lineage>
</organism>
<accession>A0ACB6QIH6</accession>
<evidence type="ECO:0000313" key="1">
    <source>
        <dbReference type="EMBL" id="KAF2466804.1"/>
    </source>
</evidence>
<protein>
    <submittedName>
        <fullName evidence="1">Uncharacterized protein</fullName>
    </submittedName>
</protein>
<reference evidence="1" key="1">
    <citation type="journal article" date="2020" name="Stud. Mycol.">
        <title>101 Dothideomycetes genomes: a test case for predicting lifestyles and emergence of pathogens.</title>
        <authorList>
            <person name="Haridas S."/>
            <person name="Albert R."/>
            <person name="Binder M."/>
            <person name="Bloem J."/>
            <person name="Labutti K."/>
            <person name="Salamov A."/>
            <person name="Andreopoulos B."/>
            <person name="Baker S."/>
            <person name="Barry K."/>
            <person name="Bills G."/>
            <person name="Bluhm B."/>
            <person name="Cannon C."/>
            <person name="Castanera R."/>
            <person name="Culley D."/>
            <person name="Daum C."/>
            <person name="Ezra D."/>
            <person name="Gonzalez J."/>
            <person name="Henrissat B."/>
            <person name="Kuo A."/>
            <person name="Liang C."/>
            <person name="Lipzen A."/>
            <person name="Lutzoni F."/>
            <person name="Magnuson J."/>
            <person name="Mondo S."/>
            <person name="Nolan M."/>
            <person name="Ohm R."/>
            <person name="Pangilinan J."/>
            <person name="Park H.-J."/>
            <person name="Ramirez L."/>
            <person name="Alfaro M."/>
            <person name="Sun H."/>
            <person name="Tritt A."/>
            <person name="Yoshinaga Y."/>
            <person name="Zwiers L.-H."/>
            <person name="Turgeon B."/>
            <person name="Goodwin S."/>
            <person name="Spatafora J."/>
            <person name="Crous P."/>
            <person name="Grigoriev I."/>
        </authorList>
    </citation>
    <scope>NUCLEOTIDE SEQUENCE</scope>
    <source>
        <strain evidence="1">ATCC 200398</strain>
    </source>
</reference>
<name>A0ACB6QIH6_9PLEO</name>
<gene>
    <name evidence="1" type="ORF">BDR25DRAFT_236634</name>
</gene>
<comment type="caution">
    <text evidence="1">The sequence shown here is derived from an EMBL/GenBank/DDBJ whole genome shotgun (WGS) entry which is preliminary data.</text>
</comment>
<keyword evidence="2" id="KW-1185">Reference proteome</keyword>
<dbReference type="EMBL" id="MU003523">
    <property type="protein sequence ID" value="KAF2466804.1"/>
    <property type="molecule type" value="Genomic_DNA"/>
</dbReference>